<dbReference type="Pfam" id="PF05620">
    <property type="entry name" value="TMEM208_SND2"/>
    <property type="match status" value="1"/>
</dbReference>
<dbReference type="AlphaFoldDB" id="A0A388KG22"/>
<sequence length="174" mass="19969">MANQGAKKRKDENDRHLAWLRKLVIIASAVHMVFRFAVFHASLSWLNWVGLALSLAAYKLCYGGIAYLAQPTYDDNGELIDGGYDLSMGGMCGYYHDIIYITSFVHVMGILSDKVWYVYVAVPVFAAYKFWQLVLYPYIFEMGGGGEEEDEKSRKKREKAERKGSRTKFVRSRR</sequence>
<evidence type="ECO:0008006" key="11">
    <source>
        <dbReference type="Google" id="ProtNLM"/>
    </source>
</evidence>
<name>A0A388KG22_CHABU</name>
<dbReference type="Gramene" id="GBG68991">
    <property type="protein sequence ID" value="GBG68991"/>
    <property type="gene ID" value="CBR_g3690"/>
</dbReference>
<dbReference type="PANTHER" id="PTHR13505:SF7">
    <property type="entry name" value="TRANSMEMBRANE PROTEIN 208"/>
    <property type="match status" value="1"/>
</dbReference>
<evidence type="ECO:0000256" key="6">
    <source>
        <dbReference type="ARBA" id="ARBA00023136"/>
    </source>
</evidence>
<dbReference type="EMBL" id="BFEA01000108">
    <property type="protein sequence ID" value="GBG68991.1"/>
    <property type="molecule type" value="Genomic_DNA"/>
</dbReference>
<evidence type="ECO:0000256" key="2">
    <source>
        <dbReference type="ARBA" id="ARBA00009950"/>
    </source>
</evidence>
<keyword evidence="3 8" id="KW-0812">Transmembrane</keyword>
<evidence type="ECO:0000256" key="4">
    <source>
        <dbReference type="ARBA" id="ARBA00022824"/>
    </source>
</evidence>
<reference evidence="9 10" key="1">
    <citation type="journal article" date="2018" name="Cell">
        <title>The Chara Genome: Secondary Complexity and Implications for Plant Terrestrialization.</title>
        <authorList>
            <person name="Nishiyama T."/>
            <person name="Sakayama H."/>
            <person name="Vries J.D."/>
            <person name="Buschmann H."/>
            <person name="Saint-Marcoux D."/>
            <person name="Ullrich K.K."/>
            <person name="Haas F.B."/>
            <person name="Vanderstraeten L."/>
            <person name="Becker D."/>
            <person name="Lang D."/>
            <person name="Vosolsobe S."/>
            <person name="Rombauts S."/>
            <person name="Wilhelmsson P.K.I."/>
            <person name="Janitza P."/>
            <person name="Kern R."/>
            <person name="Heyl A."/>
            <person name="Rumpler F."/>
            <person name="Villalobos L.I.A.C."/>
            <person name="Clay J.M."/>
            <person name="Skokan R."/>
            <person name="Toyoda A."/>
            <person name="Suzuki Y."/>
            <person name="Kagoshima H."/>
            <person name="Schijlen E."/>
            <person name="Tajeshwar N."/>
            <person name="Catarino B."/>
            <person name="Hetherington A.J."/>
            <person name="Saltykova A."/>
            <person name="Bonnot C."/>
            <person name="Breuninger H."/>
            <person name="Symeonidi A."/>
            <person name="Radhakrishnan G.V."/>
            <person name="Van Nieuwerburgh F."/>
            <person name="Deforce D."/>
            <person name="Chang C."/>
            <person name="Karol K.G."/>
            <person name="Hedrich R."/>
            <person name="Ulvskov P."/>
            <person name="Glockner G."/>
            <person name="Delwiche C.F."/>
            <person name="Petrasek J."/>
            <person name="Van de Peer Y."/>
            <person name="Friml J."/>
            <person name="Beilby M."/>
            <person name="Dolan L."/>
            <person name="Kohara Y."/>
            <person name="Sugano S."/>
            <person name="Fujiyama A."/>
            <person name="Delaux P.-M."/>
            <person name="Quint M."/>
            <person name="TheiBen G."/>
            <person name="Hagemann M."/>
            <person name="Harholt J."/>
            <person name="Dunand C."/>
            <person name="Zachgo S."/>
            <person name="Langdale J."/>
            <person name="Maumus F."/>
            <person name="Straeten D.V.D."/>
            <person name="Gould S.B."/>
            <person name="Rensing S.A."/>
        </authorList>
    </citation>
    <scope>NUCLEOTIDE SEQUENCE [LARGE SCALE GENOMIC DNA]</scope>
    <source>
        <strain evidence="9 10">S276</strain>
    </source>
</reference>
<evidence type="ECO:0000256" key="8">
    <source>
        <dbReference type="SAM" id="Phobius"/>
    </source>
</evidence>
<keyword evidence="10" id="KW-1185">Reference proteome</keyword>
<dbReference type="OrthoDB" id="276296at2759"/>
<evidence type="ECO:0000313" key="10">
    <source>
        <dbReference type="Proteomes" id="UP000265515"/>
    </source>
</evidence>
<dbReference type="OMA" id="PIRAGWM"/>
<keyword evidence="6 8" id="KW-0472">Membrane</keyword>
<comment type="similarity">
    <text evidence="2">Belongs to the TMEM208 family.</text>
</comment>
<dbReference type="PANTHER" id="PTHR13505">
    <property type="entry name" value="TRANSMEMBRANE PROTEIN 208"/>
    <property type="match status" value="1"/>
</dbReference>
<feature type="compositionally biased region" description="Basic residues" evidence="7">
    <location>
        <begin position="165"/>
        <end position="174"/>
    </location>
</feature>
<organism evidence="9 10">
    <name type="scientific">Chara braunii</name>
    <name type="common">Braun's stonewort</name>
    <dbReference type="NCBI Taxonomy" id="69332"/>
    <lineage>
        <taxon>Eukaryota</taxon>
        <taxon>Viridiplantae</taxon>
        <taxon>Streptophyta</taxon>
        <taxon>Charophyceae</taxon>
        <taxon>Charales</taxon>
        <taxon>Characeae</taxon>
        <taxon>Chara</taxon>
    </lineage>
</organism>
<feature type="region of interest" description="Disordered" evidence="7">
    <location>
        <begin position="144"/>
        <end position="174"/>
    </location>
</feature>
<evidence type="ECO:0000256" key="5">
    <source>
        <dbReference type="ARBA" id="ARBA00022989"/>
    </source>
</evidence>
<comment type="subcellular location">
    <subcellularLocation>
        <location evidence="1">Endoplasmic reticulum membrane</location>
        <topology evidence="1">Multi-pass membrane protein</topology>
    </subcellularLocation>
</comment>
<accession>A0A388KG22</accession>
<evidence type="ECO:0000313" key="9">
    <source>
        <dbReference type="EMBL" id="GBG68991.1"/>
    </source>
</evidence>
<gene>
    <name evidence="9" type="ORF">CBR_g3690</name>
</gene>
<keyword evidence="4" id="KW-0256">Endoplasmic reticulum</keyword>
<comment type="caution">
    <text evidence="9">The sequence shown here is derived from an EMBL/GenBank/DDBJ whole genome shotgun (WGS) entry which is preliminary data.</text>
</comment>
<evidence type="ECO:0000256" key="7">
    <source>
        <dbReference type="SAM" id="MobiDB-lite"/>
    </source>
</evidence>
<evidence type="ECO:0000256" key="1">
    <source>
        <dbReference type="ARBA" id="ARBA00004477"/>
    </source>
</evidence>
<dbReference type="GO" id="GO:0005773">
    <property type="term" value="C:vacuole"/>
    <property type="evidence" value="ECO:0007669"/>
    <property type="project" value="GOC"/>
</dbReference>
<evidence type="ECO:0000256" key="3">
    <source>
        <dbReference type="ARBA" id="ARBA00022692"/>
    </source>
</evidence>
<dbReference type="Proteomes" id="UP000265515">
    <property type="component" value="Unassembled WGS sequence"/>
</dbReference>
<dbReference type="GO" id="GO:0006624">
    <property type="term" value="P:vacuolar protein processing"/>
    <property type="evidence" value="ECO:0007669"/>
    <property type="project" value="TreeGrafter"/>
</dbReference>
<proteinExistence type="inferred from homology"/>
<dbReference type="GO" id="GO:0005789">
    <property type="term" value="C:endoplasmic reticulum membrane"/>
    <property type="evidence" value="ECO:0007669"/>
    <property type="project" value="UniProtKB-SubCell"/>
</dbReference>
<keyword evidence="5 8" id="KW-1133">Transmembrane helix</keyword>
<feature type="transmembrane region" description="Helical" evidence="8">
    <location>
        <begin position="45"/>
        <end position="69"/>
    </location>
</feature>
<dbReference type="STRING" id="69332.A0A388KG22"/>
<dbReference type="InterPro" id="IPR008506">
    <property type="entry name" value="SND2/TMEM208"/>
</dbReference>
<feature type="transmembrane region" description="Helical" evidence="8">
    <location>
        <begin position="116"/>
        <end position="139"/>
    </location>
</feature>
<protein>
    <recommendedName>
        <fullName evidence="11">Transmembrane protein 208</fullName>
    </recommendedName>
</protein>